<proteinExistence type="predicted"/>
<gene>
    <name evidence="1" type="ORF">Dsin_021454</name>
</gene>
<dbReference type="PANTHER" id="PTHR47723:SF19">
    <property type="entry name" value="POLYNUCLEOTIDYL TRANSFERASE, RIBONUCLEASE H-LIKE SUPERFAMILY PROTEIN"/>
    <property type="match status" value="1"/>
</dbReference>
<evidence type="ECO:0008006" key="3">
    <source>
        <dbReference type="Google" id="ProtNLM"/>
    </source>
</evidence>
<dbReference type="EMBL" id="JANJYJ010000007">
    <property type="protein sequence ID" value="KAK3198039.1"/>
    <property type="molecule type" value="Genomic_DNA"/>
</dbReference>
<dbReference type="InterPro" id="IPR012337">
    <property type="entry name" value="RNaseH-like_sf"/>
</dbReference>
<dbReference type="CDD" id="cd06222">
    <property type="entry name" value="RNase_H_like"/>
    <property type="match status" value="1"/>
</dbReference>
<dbReference type="InterPro" id="IPR053151">
    <property type="entry name" value="RNase_H-like"/>
</dbReference>
<dbReference type="SUPFAM" id="SSF53098">
    <property type="entry name" value="Ribonuclease H-like"/>
    <property type="match status" value="1"/>
</dbReference>
<keyword evidence="2" id="KW-1185">Reference proteome</keyword>
<dbReference type="PANTHER" id="PTHR47723">
    <property type="entry name" value="OS05G0353850 PROTEIN"/>
    <property type="match status" value="1"/>
</dbReference>
<protein>
    <recommendedName>
        <fullName evidence="3">RNase H type-1 domain-containing protein</fullName>
    </recommendedName>
</protein>
<evidence type="ECO:0000313" key="1">
    <source>
        <dbReference type="EMBL" id="KAK3198039.1"/>
    </source>
</evidence>
<accession>A0AAE0DZ44</accession>
<reference evidence="1" key="1">
    <citation type="journal article" date="2023" name="Plant J.">
        <title>Genome sequences and population genomics provide insights into the demographic history, inbreeding, and mutation load of two 'living fossil' tree species of Dipteronia.</title>
        <authorList>
            <person name="Feng Y."/>
            <person name="Comes H.P."/>
            <person name="Chen J."/>
            <person name="Zhu S."/>
            <person name="Lu R."/>
            <person name="Zhang X."/>
            <person name="Li P."/>
            <person name="Qiu J."/>
            <person name="Olsen K.M."/>
            <person name="Qiu Y."/>
        </authorList>
    </citation>
    <scope>NUCLEOTIDE SEQUENCE</scope>
    <source>
        <strain evidence="1">NBL</strain>
    </source>
</reference>
<dbReference type="Proteomes" id="UP001281410">
    <property type="component" value="Unassembled WGS sequence"/>
</dbReference>
<evidence type="ECO:0000313" key="2">
    <source>
        <dbReference type="Proteomes" id="UP001281410"/>
    </source>
</evidence>
<dbReference type="InterPro" id="IPR044730">
    <property type="entry name" value="RNase_H-like_dom_plant"/>
</dbReference>
<dbReference type="AlphaFoldDB" id="A0AAE0DZ44"/>
<sequence>MAYLQSSQCVLWYLWKWRCNKVFDPNASTPQSPHLIINMFAKDWLTANFADPSRDVALLPITWLEPNENWVKLNIDRSRNSESGIITAGGVLCNHWKSWLKGFVLNKGIGSVIEAELWAFMKALRWLGSLAIGKHNHPLYSLILNCKNLVEADWNCSITHIFREGNMLVDGLARMGHRLNIGIKFFEEPPSKICPIFDADYRGVTCLRQCPVSYPA</sequence>
<name>A0AAE0DZ44_9ROSI</name>
<comment type="caution">
    <text evidence="1">The sequence shown here is derived from an EMBL/GenBank/DDBJ whole genome shotgun (WGS) entry which is preliminary data.</text>
</comment>
<organism evidence="1 2">
    <name type="scientific">Dipteronia sinensis</name>
    <dbReference type="NCBI Taxonomy" id="43782"/>
    <lineage>
        <taxon>Eukaryota</taxon>
        <taxon>Viridiplantae</taxon>
        <taxon>Streptophyta</taxon>
        <taxon>Embryophyta</taxon>
        <taxon>Tracheophyta</taxon>
        <taxon>Spermatophyta</taxon>
        <taxon>Magnoliopsida</taxon>
        <taxon>eudicotyledons</taxon>
        <taxon>Gunneridae</taxon>
        <taxon>Pentapetalae</taxon>
        <taxon>rosids</taxon>
        <taxon>malvids</taxon>
        <taxon>Sapindales</taxon>
        <taxon>Sapindaceae</taxon>
        <taxon>Hippocastanoideae</taxon>
        <taxon>Acereae</taxon>
        <taxon>Dipteronia</taxon>
    </lineage>
</organism>